<accession>A0A316V779</accession>
<dbReference type="InterPro" id="IPR002539">
    <property type="entry name" value="MaoC-like_dom"/>
</dbReference>
<dbReference type="OrthoDB" id="60204at2759"/>
<dbReference type="InterPro" id="IPR054357">
    <property type="entry name" value="MFE-2_N"/>
</dbReference>
<gene>
    <name evidence="4" type="ORF">FA14DRAFT_137985</name>
</gene>
<dbReference type="STRING" id="1280837.A0A316V779"/>
<dbReference type="AlphaFoldDB" id="A0A316V779"/>
<dbReference type="GO" id="GO:0004300">
    <property type="term" value="F:enoyl-CoA hydratase activity"/>
    <property type="evidence" value="ECO:0007669"/>
    <property type="project" value="TreeGrafter"/>
</dbReference>
<evidence type="ECO:0000259" key="3">
    <source>
        <dbReference type="Pfam" id="PF22622"/>
    </source>
</evidence>
<dbReference type="EMBL" id="KZ819605">
    <property type="protein sequence ID" value="PWN32868.1"/>
    <property type="molecule type" value="Genomic_DNA"/>
</dbReference>
<reference evidence="4 5" key="1">
    <citation type="journal article" date="2018" name="Mol. Biol. Evol.">
        <title>Broad Genomic Sampling Reveals a Smut Pathogenic Ancestry of the Fungal Clade Ustilaginomycotina.</title>
        <authorList>
            <person name="Kijpornyongpan T."/>
            <person name="Mondo S.J."/>
            <person name="Barry K."/>
            <person name="Sandor L."/>
            <person name="Lee J."/>
            <person name="Lipzen A."/>
            <person name="Pangilinan J."/>
            <person name="LaButti K."/>
            <person name="Hainaut M."/>
            <person name="Henrissat B."/>
            <person name="Grigoriev I.V."/>
            <person name="Spatafora J.W."/>
            <person name="Aime M.C."/>
        </authorList>
    </citation>
    <scope>NUCLEOTIDE SEQUENCE [LARGE SCALE GENOMIC DNA]</scope>
    <source>
        <strain evidence="4 5">MCA 3882</strain>
    </source>
</reference>
<keyword evidence="5" id="KW-1185">Reference proteome</keyword>
<dbReference type="PANTHER" id="PTHR13078:SF57">
    <property type="entry name" value="DEHYDRATASE, PUTATIVE (AFU_ORTHOLOGUE AFUA_5G00640)-RELATED"/>
    <property type="match status" value="1"/>
</dbReference>
<dbReference type="GO" id="GO:0003857">
    <property type="term" value="F:(3S)-3-hydroxyacyl-CoA dehydrogenase (NAD+) activity"/>
    <property type="evidence" value="ECO:0007669"/>
    <property type="project" value="TreeGrafter"/>
</dbReference>
<evidence type="ECO:0000313" key="5">
    <source>
        <dbReference type="Proteomes" id="UP000245771"/>
    </source>
</evidence>
<dbReference type="PANTHER" id="PTHR13078">
    <property type="entry name" value="PEROXISOMAL MULTIFUNCTIONAL ENZYME TYPE 2-RELATED"/>
    <property type="match status" value="1"/>
</dbReference>
<feature type="domain" description="Peroxisomal multifunctional enzyme type 2-like N-terminal" evidence="3">
    <location>
        <begin position="25"/>
        <end position="161"/>
    </location>
</feature>
<dbReference type="Pfam" id="PF01575">
    <property type="entry name" value="MaoC_dehydratas"/>
    <property type="match status" value="1"/>
</dbReference>
<evidence type="ECO:0000256" key="1">
    <source>
        <dbReference type="SAM" id="MobiDB-lite"/>
    </source>
</evidence>
<feature type="region of interest" description="Disordered" evidence="1">
    <location>
        <begin position="163"/>
        <end position="185"/>
    </location>
</feature>
<dbReference type="GeneID" id="37018828"/>
<dbReference type="Pfam" id="PF22622">
    <property type="entry name" value="MFE-2_hydrat-2_N"/>
    <property type="match status" value="1"/>
</dbReference>
<evidence type="ECO:0000259" key="2">
    <source>
        <dbReference type="Pfam" id="PF01575"/>
    </source>
</evidence>
<dbReference type="InParanoid" id="A0A316V779"/>
<dbReference type="GO" id="GO:0044594">
    <property type="term" value="F:17-beta-hydroxysteroid dehydrogenase (NAD+) activity"/>
    <property type="evidence" value="ECO:0007669"/>
    <property type="project" value="TreeGrafter"/>
</dbReference>
<dbReference type="Proteomes" id="UP000245771">
    <property type="component" value="Unassembled WGS sequence"/>
</dbReference>
<dbReference type="SUPFAM" id="SSF54637">
    <property type="entry name" value="Thioesterase/thiol ester dehydrase-isomerase"/>
    <property type="match status" value="2"/>
</dbReference>
<evidence type="ECO:0000313" key="4">
    <source>
        <dbReference type="EMBL" id="PWN32868.1"/>
    </source>
</evidence>
<protein>
    <submittedName>
        <fullName evidence="4">Uncharacterized protein</fullName>
    </submittedName>
</protein>
<dbReference type="InterPro" id="IPR029069">
    <property type="entry name" value="HotDog_dom_sf"/>
</dbReference>
<sequence>MSSSKQQVNFDLTVGHQDPDQAVNWNRRDLLLYAVGIGHGERELDYTYEQSLGFRAFPTYPVVLALKGTHQDTNVFSEMIGSRGAMPGMPNLDPNTIVHGEQSIEVLHEIPLISGDGWKIRKRVVAVHDKGSGLIMEQEAKLVSPVGRVHAITRGATFYRGGGQGTGYSKDLSPKPQGAKLPEGKSASFTLREKISYNQAALYRLSGDYNPLHIDPSIGQKGGLGGTILHGLCSYGFAARAILRAVVPTDGEQGKPAAQLRFMSARFTSPVKMGQELETSVWIVGERDGFTEVAFEQQIVGGKKSLGAGFALVRKVPNVTQGKL</sequence>
<dbReference type="RefSeq" id="XP_025353170.1">
    <property type="nucleotide sequence ID" value="XM_025497047.1"/>
</dbReference>
<dbReference type="GO" id="GO:0005777">
    <property type="term" value="C:peroxisome"/>
    <property type="evidence" value="ECO:0007669"/>
    <property type="project" value="TreeGrafter"/>
</dbReference>
<proteinExistence type="predicted"/>
<dbReference type="GO" id="GO:0006635">
    <property type="term" value="P:fatty acid beta-oxidation"/>
    <property type="evidence" value="ECO:0007669"/>
    <property type="project" value="TreeGrafter"/>
</dbReference>
<name>A0A316V779_9BASI</name>
<dbReference type="Gene3D" id="3.10.129.10">
    <property type="entry name" value="Hotdog Thioesterase"/>
    <property type="match status" value="1"/>
</dbReference>
<organism evidence="4 5">
    <name type="scientific">Meira miltonrushii</name>
    <dbReference type="NCBI Taxonomy" id="1280837"/>
    <lineage>
        <taxon>Eukaryota</taxon>
        <taxon>Fungi</taxon>
        <taxon>Dikarya</taxon>
        <taxon>Basidiomycota</taxon>
        <taxon>Ustilaginomycotina</taxon>
        <taxon>Exobasidiomycetes</taxon>
        <taxon>Exobasidiales</taxon>
        <taxon>Brachybasidiaceae</taxon>
        <taxon>Meira</taxon>
    </lineage>
</organism>
<feature type="domain" description="MaoC-like" evidence="2">
    <location>
        <begin position="184"/>
        <end position="296"/>
    </location>
</feature>